<organism evidence="1 2">
    <name type="scientific">Oryza sativa subsp. japonica</name>
    <name type="common">Rice</name>
    <dbReference type="NCBI Taxonomy" id="39947"/>
    <lineage>
        <taxon>Eukaryota</taxon>
        <taxon>Viridiplantae</taxon>
        <taxon>Streptophyta</taxon>
        <taxon>Embryophyta</taxon>
        <taxon>Tracheophyta</taxon>
        <taxon>Spermatophyta</taxon>
        <taxon>Magnoliopsida</taxon>
        <taxon>Liliopsida</taxon>
        <taxon>Poales</taxon>
        <taxon>Poaceae</taxon>
        <taxon>BOP clade</taxon>
        <taxon>Oryzoideae</taxon>
        <taxon>Oryzeae</taxon>
        <taxon>Oryzinae</taxon>
        <taxon>Oryza</taxon>
        <taxon>Oryza sativa</taxon>
    </lineage>
</organism>
<evidence type="ECO:0000313" key="2">
    <source>
        <dbReference type="Proteomes" id="UP000059680"/>
    </source>
</evidence>
<protein>
    <submittedName>
        <fullName evidence="1">Os04g0112766 protein</fullName>
    </submittedName>
</protein>
<reference evidence="1 2" key="2">
    <citation type="journal article" date="2013" name="Plant Cell Physiol.">
        <title>Rice Annotation Project Database (RAP-DB): an integrative and interactive database for rice genomics.</title>
        <authorList>
            <person name="Sakai H."/>
            <person name="Lee S.S."/>
            <person name="Tanaka T."/>
            <person name="Numa H."/>
            <person name="Kim J."/>
            <person name="Kawahara Y."/>
            <person name="Wakimoto H."/>
            <person name="Yang C.C."/>
            <person name="Iwamoto M."/>
            <person name="Abe T."/>
            <person name="Yamada Y."/>
            <person name="Muto A."/>
            <person name="Inokuchi H."/>
            <person name="Ikemura T."/>
            <person name="Matsumoto T."/>
            <person name="Sasaki T."/>
            <person name="Itoh T."/>
        </authorList>
    </citation>
    <scope>NUCLEOTIDE SEQUENCE [LARGE SCALE GENOMIC DNA]</scope>
    <source>
        <strain evidence="2">cv. Nipponbare</strain>
    </source>
</reference>
<dbReference type="Gramene" id="Os04t0112766-01">
    <property type="protein sequence ID" value="Os04t0112766-01"/>
    <property type="gene ID" value="Os04g0112766"/>
</dbReference>
<dbReference type="PaxDb" id="39947-A0A0P0W6A5"/>
<proteinExistence type="predicted"/>
<dbReference type="AlphaFoldDB" id="A0A0P0W6A5"/>
<reference evidence="2" key="1">
    <citation type="journal article" date="2005" name="Nature">
        <title>The map-based sequence of the rice genome.</title>
        <authorList>
            <consortium name="International rice genome sequencing project (IRGSP)"/>
            <person name="Matsumoto T."/>
            <person name="Wu J."/>
            <person name="Kanamori H."/>
            <person name="Katayose Y."/>
            <person name="Fujisawa M."/>
            <person name="Namiki N."/>
            <person name="Mizuno H."/>
            <person name="Yamamoto K."/>
            <person name="Antonio B.A."/>
            <person name="Baba T."/>
            <person name="Sakata K."/>
            <person name="Nagamura Y."/>
            <person name="Aoki H."/>
            <person name="Arikawa K."/>
            <person name="Arita K."/>
            <person name="Bito T."/>
            <person name="Chiden Y."/>
            <person name="Fujitsuka N."/>
            <person name="Fukunaka R."/>
            <person name="Hamada M."/>
            <person name="Harada C."/>
            <person name="Hayashi A."/>
            <person name="Hijishita S."/>
            <person name="Honda M."/>
            <person name="Hosokawa S."/>
            <person name="Ichikawa Y."/>
            <person name="Idonuma A."/>
            <person name="Iijima M."/>
            <person name="Ikeda M."/>
            <person name="Ikeno M."/>
            <person name="Ito K."/>
            <person name="Ito S."/>
            <person name="Ito T."/>
            <person name="Ito Y."/>
            <person name="Ito Y."/>
            <person name="Iwabuchi A."/>
            <person name="Kamiya K."/>
            <person name="Karasawa W."/>
            <person name="Kurita K."/>
            <person name="Katagiri S."/>
            <person name="Kikuta A."/>
            <person name="Kobayashi H."/>
            <person name="Kobayashi N."/>
            <person name="Machita K."/>
            <person name="Maehara T."/>
            <person name="Masukawa M."/>
            <person name="Mizubayashi T."/>
            <person name="Mukai Y."/>
            <person name="Nagasaki H."/>
            <person name="Nagata Y."/>
            <person name="Naito S."/>
            <person name="Nakashima M."/>
            <person name="Nakama Y."/>
            <person name="Nakamichi Y."/>
            <person name="Nakamura M."/>
            <person name="Meguro A."/>
            <person name="Negishi M."/>
            <person name="Ohta I."/>
            <person name="Ohta T."/>
            <person name="Okamoto M."/>
            <person name="Ono N."/>
            <person name="Saji S."/>
            <person name="Sakaguchi M."/>
            <person name="Sakai K."/>
            <person name="Shibata M."/>
            <person name="Shimokawa T."/>
            <person name="Song J."/>
            <person name="Takazaki Y."/>
            <person name="Terasawa K."/>
            <person name="Tsugane M."/>
            <person name="Tsuji K."/>
            <person name="Ueda S."/>
            <person name="Waki K."/>
            <person name="Yamagata H."/>
            <person name="Yamamoto M."/>
            <person name="Yamamoto S."/>
            <person name="Yamane H."/>
            <person name="Yoshiki S."/>
            <person name="Yoshihara R."/>
            <person name="Yukawa K."/>
            <person name="Zhong H."/>
            <person name="Yano M."/>
            <person name="Yuan Q."/>
            <person name="Ouyang S."/>
            <person name="Liu J."/>
            <person name="Jones K.M."/>
            <person name="Gansberger K."/>
            <person name="Moffat K."/>
            <person name="Hill J."/>
            <person name="Bera J."/>
            <person name="Fadrosh D."/>
            <person name="Jin S."/>
            <person name="Johri S."/>
            <person name="Kim M."/>
            <person name="Overton L."/>
            <person name="Reardon M."/>
            <person name="Tsitrin T."/>
            <person name="Vuong H."/>
            <person name="Weaver B."/>
            <person name="Ciecko A."/>
            <person name="Tallon L."/>
            <person name="Jackson J."/>
            <person name="Pai G."/>
            <person name="Aken S.V."/>
            <person name="Utterback T."/>
            <person name="Reidmuller S."/>
            <person name="Feldblyum T."/>
            <person name="Hsiao J."/>
            <person name="Zismann V."/>
            <person name="Iobst S."/>
            <person name="de Vazeille A.R."/>
            <person name="Buell C.R."/>
            <person name="Ying K."/>
            <person name="Li Y."/>
            <person name="Lu T."/>
            <person name="Huang Y."/>
            <person name="Zhao Q."/>
            <person name="Feng Q."/>
            <person name="Zhang L."/>
            <person name="Zhu J."/>
            <person name="Weng Q."/>
            <person name="Mu J."/>
            <person name="Lu Y."/>
            <person name="Fan D."/>
            <person name="Liu Y."/>
            <person name="Guan J."/>
            <person name="Zhang Y."/>
            <person name="Yu S."/>
            <person name="Liu X."/>
            <person name="Zhang Y."/>
            <person name="Hong G."/>
            <person name="Han B."/>
            <person name="Choisne N."/>
            <person name="Demange N."/>
            <person name="Orjeda G."/>
            <person name="Samain S."/>
            <person name="Cattolico L."/>
            <person name="Pelletier E."/>
            <person name="Couloux A."/>
            <person name="Segurens B."/>
            <person name="Wincker P."/>
            <person name="D'Hont A."/>
            <person name="Scarpelli C."/>
            <person name="Weissenbach J."/>
            <person name="Salanoubat M."/>
            <person name="Quetier F."/>
            <person name="Yu Y."/>
            <person name="Kim H.R."/>
            <person name="Rambo T."/>
            <person name="Currie J."/>
            <person name="Collura K."/>
            <person name="Luo M."/>
            <person name="Yang T."/>
            <person name="Ammiraju J.S.S."/>
            <person name="Engler F."/>
            <person name="Soderlund C."/>
            <person name="Wing R.A."/>
            <person name="Palmer L.E."/>
            <person name="de la Bastide M."/>
            <person name="Spiegel L."/>
            <person name="Nascimento L."/>
            <person name="Zutavern T."/>
            <person name="O'Shaughnessy A."/>
            <person name="Dike S."/>
            <person name="Dedhia N."/>
            <person name="Preston R."/>
            <person name="Balija V."/>
            <person name="McCombie W.R."/>
            <person name="Chow T."/>
            <person name="Chen H."/>
            <person name="Chung M."/>
            <person name="Chen C."/>
            <person name="Shaw J."/>
            <person name="Wu H."/>
            <person name="Hsiao K."/>
            <person name="Chao Y."/>
            <person name="Chu M."/>
            <person name="Cheng C."/>
            <person name="Hour A."/>
            <person name="Lee P."/>
            <person name="Lin S."/>
            <person name="Lin Y."/>
            <person name="Liou J."/>
            <person name="Liu S."/>
            <person name="Hsing Y."/>
            <person name="Raghuvanshi S."/>
            <person name="Mohanty A."/>
            <person name="Bharti A.K."/>
            <person name="Gaur A."/>
            <person name="Gupta V."/>
            <person name="Kumar D."/>
            <person name="Ravi V."/>
            <person name="Vij S."/>
            <person name="Kapur A."/>
            <person name="Khurana P."/>
            <person name="Khurana P."/>
            <person name="Khurana J.P."/>
            <person name="Tyagi A.K."/>
            <person name="Gaikwad K."/>
            <person name="Singh A."/>
            <person name="Dalal V."/>
            <person name="Srivastava S."/>
            <person name="Dixit A."/>
            <person name="Pal A.K."/>
            <person name="Ghazi I.A."/>
            <person name="Yadav M."/>
            <person name="Pandit A."/>
            <person name="Bhargava A."/>
            <person name="Sureshbabu K."/>
            <person name="Batra K."/>
            <person name="Sharma T.R."/>
            <person name="Mohapatra T."/>
            <person name="Singh N.K."/>
            <person name="Messing J."/>
            <person name="Nelson A.B."/>
            <person name="Fuks G."/>
            <person name="Kavchok S."/>
            <person name="Keizer G."/>
            <person name="Linton E."/>
            <person name="Llaca V."/>
            <person name="Song R."/>
            <person name="Tanyolac B."/>
            <person name="Young S."/>
            <person name="Ho-Il K."/>
            <person name="Hahn J.H."/>
            <person name="Sangsakoo G."/>
            <person name="Vanavichit A."/>
            <person name="de Mattos Luiz.A.T."/>
            <person name="Zimmer P.D."/>
            <person name="Malone G."/>
            <person name="Dellagostin O."/>
            <person name="de Oliveira A.C."/>
            <person name="Bevan M."/>
            <person name="Bancroft I."/>
            <person name="Minx P."/>
            <person name="Cordum H."/>
            <person name="Wilson R."/>
            <person name="Cheng Z."/>
            <person name="Jin W."/>
            <person name="Jiang J."/>
            <person name="Leong S.A."/>
            <person name="Iwama H."/>
            <person name="Gojobori T."/>
            <person name="Itoh T."/>
            <person name="Niimura Y."/>
            <person name="Fujii Y."/>
            <person name="Habara T."/>
            <person name="Sakai H."/>
            <person name="Sato Y."/>
            <person name="Wilson G."/>
            <person name="Kumar K."/>
            <person name="McCouch S."/>
            <person name="Juretic N."/>
            <person name="Hoen D."/>
            <person name="Wright S."/>
            <person name="Bruskiewich R."/>
            <person name="Bureau T."/>
            <person name="Miyao A."/>
            <person name="Hirochika H."/>
            <person name="Nishikawa T."/>
            <person name="Kadowaki K."/>
            <person name="Sugiura M."/>
            <person name="Burr B."/>
            <person name="Sasaki T."/>
        </authorList>
    </citation>
    <scope>NUCLEOTIDE SEQUENCE [LARGE SCALE GENOMIC DNA]</scope>
    <source>
        <strain evidence="2">cv. Nipponbare</strain>
    </source>
</reference>
<name>A0A0P0W6A5_ORYSJ</name>
<evidence type="ECO:0000313" key="1">
    <source>
        <dbReference type="EMBL" id="BAS87588.1"/>
    </source>
</evidence>
<accession>A0A0P0W6A5</accession>
<dbReference type="Proteomes" id="UP000059680">
    <property type="component" value="Chromosome 4"/>
</dbReference>
<sequence length="94" mass="11138">MTSRKLYLFFPKQQIENLVSLGDIKIQSFLLPRTPHPWVWHNLLAPDPLGCCYFRIILFIGIMHVRIDMIDLLEILLSFWKPLFMQGYLLCEMG</sequence>
<keyword evidence="2" id="KW-1185">Reference proteome</keyword>
<dbReference type="EMBL" id="AP014960">
    <property type="protein sequence ID" value="BAS87588.1"/>
    <property type="molecule type" value="Genomic_DNA"/>
</dbReference>
<gene>
    <name evidence="1" type="ordered locus">Os04g0112766</name>
    <name evidence="1" type="ORF">OSNPB_040112766</name>
</gene>
<reference evidence="1 2" key="3">
    <citation type="journal article" date="2013" name="Rice">
        <title>Improvement of the Oryza sativa Nipponbare reference genome using next generation sequence and optical map data.</title>
        <authorList>
            <person name="Kawahara Y."/>
            <person name="de la Bastide M."/>
            <person name="Hamilton J.P."/>
            <person name="Kanamori H."/>
            <person name="McCombie W.R."/>
            <person name="Ouyang S."/>
            <person name="Schwartz D.C."/>
            <person name="Tanaka T."/>
            <person name="Wu J."/>
            <person name="Zhou S."/>
            <person name="Childs K.L."/>
            <person name="Davidson R.M."/>
            <person name="Lin H."/>
            <person name="Quesada-Ocampo L."/>
            <person name="Vaillancourt B."/>
            <person name="Sakai H."/>
            <person name="Lee S.S."/>
            <person name="Kim J."/>
            <person name="Numa H."/>
            <person name="Itoh T."/>
            <person name="Buell C.R."/>
            <person name="Matsumoto T."/>
        </authorList>
    </citation>
    <scope>NUCLEOTIDE SEQUENCE [LARGE SCALE GENOMIC DNA]</scope>
    <source>
        <strain evidence="2">cv. Nipponbare</strain>
    </source>
</reference>
<dbReference type="InParanoid" id="A0A0P0W6A5"/>